<dbReference type="Gene3D" id="4.10.280.10">
    <property type="entry name" value="Helix-loop-helix DNA-binding domain"/>
    <property type="match status" value="1"/>
</dbReference>
<accession>A0A9X3WNT6</accession>
<dbReference type="InterPro" id="IPR036638">
    <property type="entry name" value="HLH_DNA-bd_sf"/>
</dbReference>
<name>A0A9X3WNT6_9BACI</name>
<gene>
    <name evidence="2" type="ORF">NC661_10020</name>
</gene>
<keyword evidence="3" id="KW-1185">Reference proteome</keyword>
<organism evidence="2 3">
    <name type="scientific">Aquibacillus koreensis</name>
    <dbReference type="NCBI Taxonomy" id="279446"/>
    <lineage>
        <taxon>Bacteria</taxon>
        <taxon>Bacillati</taxon>
        <taxon>Bacillota</taxon>
        <taxon>Bacilli</taxon>
        <taxon>Bacillales</taxon>
        <taxon>Bacillaceae</taxon>
        <taxon>Aquibacillus</taxon>
    </lineage>
</organism>
<keyword evidence="1" id="KW-0175">Coiled coil</keyword>
<dbReference type="Pfam" id="PF09388">
    <property type="entry name" value="SpoOE-like"/>
    <property type="match status" value="1"/>
</dbReference>
<sequence length="51" mass="6232">MEKKHELETQIENLRERLYQLSKQNAKEKELLEVSQLLDVTLNEYDRRNSK</sequence>
<evidence type="ECO:0000313" key="2">
    <source>
        <dbReference type="EMBL" id="MDC3420704.1"/>
    </source>
</evidence>
<dbReference type="EMBL" id="JAMQJZ010000006">
    <property type="protein sequence ID" value="MDC3420704.1"/>
    <property type="molecule type" value="Genomic_DNA"/>
</dbReference>
<feature type="coiled-coil region" evidence="1">
    <location>
        <begin position="4"/>
        <end position="31"/>
    </location>
</feature>
<evidence type="ECO:0000313" key="3">
    <source>
        <dbReference type="Proteomes" id="UP001145072"/>
    </source>
</evidence>
<reference evidence="2" key="1">
    <citation type="submission" date="2022-06" db="EMBL/GenBank/DDBJ databases">
        <title>Aquibacillus sp. a new bacterium isolated from soil saline samples.</title>
        <authorList>
            <person name="Galisteo C."/>
            <person name="De La Haba R."/>
            <person name="Sanchez-Porro C."/>
            <person name="Ventosa A."/>
        </authorList>
    </citation>
    <scope>NUCLEOTIDE SEQUENCE</scope>
    <source>
        <strain evidence="2">JCM 12387</strain>
    </source>
</reference>
<dbReference type="RefSeq" id="WP_259865689.1">
    <property type="nucleotide sequence ID" value="NZ_JAMQJZ010000006.1"/>
</dbReference>
<comment type="caution">
    <text evidence="2">The sequence shown here is derived from an EMBL/GenBank/DDBJ whole genome shotgun (WGS) entry which is preliminary data.</text>
</comment>
<dbReference type="InterPro" id="IPR037208">
    <property type="entry name" value="Spo0E-like_sf"/>
</dbReference>
<dbReference type="InterPro" id="IPR018540">
    <property type="entry name" value="Spo0E-like"/>
</dbReference>
<dbReference type="GO" id="GO:0043937">
    <property type="term" value="P:regulation of sporulation"/>
    <property type="evidence" value="ECO:0007669"/>
    <property type="project" value="InterPro"/>
</dbReference>
<protein>
    <submittedName>
        <fullName evidence="2">Aspartyl-phosphate phosphatase Spo0E family protein</fullName>
    </submittedName>
</protein>
<dbReference type="Proteomes" id="UP001145072">
    <property type="component" value="Unassembled WGS sequence"/>
</dbReference>
<dbReference type="SUPFAM" id="SSF140500">
    <property type="entry name" value="BAS1536-like"/>
    <property type="match status" value="1"/>
</dbReference>
<dbReference type="GO" id="GO:0046983">
    <property type="term" value="F:protein dimerization activity"/>
    <property type="evidence" value="ECO:0007669"/>
    <property type="project" value="InterPro"/>
</dbReference>
<dbReference type="AlphaFoldDB" id="A0A9X3WNT6"/>
<evidence type="ECO:0000256" key="1">
    <source>
        <dbReference type="SAM" id="Coils"/>
    </source>
</evidence>
<proteinExistence type="predicted"/>